<keyword evidence="4" id="KW-0175">Coiled coil</keyword>
<comment type="caution">
    <text evidence="7">The sequence shown here is derived from an EMBL/GenBank/DDBJ whole genome shotgun (WGS) entry which is preliminary data.</text>
</comment>
<evidence type="ECO:0000313" key="7">
    <source>
        <dbReference type="EMBL" id="KAF6022269.1"/>
    </source>
</evidence>
<dbReference type="Pfam" id="PF19179">
    <property type="entry name" value="TTC3_DZIP3_dom"/>
    <property type="match status" value="1"/>
</dbReference>
<feature type="domain" description="RING-type" evidence="6">
    <location>
        <begin position="1873"/>
        <end position="1913"/>
    </location>
</feature>
<evidence type="ECO:0000256" key="2">
    <source>
        <dbReference type="ARBA" id="ARBA00022833"/>
    </source>
</evidence>
<dbReference type="InterPro" id="IPR001841">
    <property type="entry name" value="Znf_RING"/>
</dbReference>
<dbReference type="SUPFAM" id="SSF57850">
    <property type="entry name" value="RING/U-box"/>
    <property type="match status" value="1"/>
</dbReference>
<feature type="region of interest" description="Disordered" evidence="5">
    <location>
        <begin position="1754"/>
        <end position="1794"/>
    </location>
</feature>
<sequence>MKKTTIRQKVRKKEKKQKEERELMENRLANLAQPHLPFHFVNGFDFTPEIRIHHRKGSYHDPSHRRYMRERFHDRPYIRHHYGDFSDFMSDEDDDDQPPMTEELRLLMSQVSNDQQYYVYDVYNYQTKLNINPKMKLDTENTLRIGVIAPMIFASRQQNDDILQWAQKVSLLPPKWDSKDVIQSQLTEHMIACVEITDTFVQYLLRLEALNLVKVSYHIGEWYNFSKMHANHRMRSHYKLDRLKVDLNKMMLLPSVNLIYADQPSELVWNIAVFVCHQYFFYLADSEYKRHKFLDRIKTENNSKEAKRLRELGNELHKDMKYLDAIKSYGEALSESPCNHLVYSNRAMAYLKLRETPEYAASTSKAAKCAYSAMSDAFRCIKLEPLYAKGHVRYATALVALDKTEAAVKALKAAILNFHNNNLADDVKSLERRLAQYAPNEVSPAQTLTAGNDKIKTKPGKVGKLDKEDKSKDLRLPFGDDIFRDNIREKLLKPPDSIEKQLEELAAYGRKLGANPTVTIKTEFSLGSPPGHHASNILQTSKTSSKSSADSKVKESKSAPSKSSSMVQAQKSKESALSMEEIIAEAERVMNIKNDLMASLKKGSEALLSQKYRFAINLYDKCFGIIHAHKAAALNQTASDVMVLRYARALAFTSVGPSEDIVTGVKEFRVILEHQPSQTMKAITLYELGVTCSKQHRYKEALDNIEESLKICQNRKGLRNTYYWPGTTTFIQHSDVTVLKEKLCSLRYACQHPPLPDYICCAEIKICSSYGHDSSHIYINDPNFKGFVYVLCSEKCILHYHRECFKKKHIKVQNNCITPDCEGFICRYTEYDEHNEKFQEEKSDRSLMKANTKEKKPVFKQPVSNPVRIAKKKLRKELKKELRSKNKEEPVGEESKEESLADRLLAADVGNATAAASAAVESSPQPDIRTSNFVIKHKKKEEAEELQQQASRKQTKKVKNKQTMSLEEFCGPIEDAESFSSGSYGLESSHFMSSGQLRGAAEVYQPDALPVVIQGVRVEQLSNSVKGFYSELLRSRGPLRVDSEEIKGYLEYEVAAKELVQYSGGLASFLLSTGEFAMLENLICVKSDIVKAQQMIGSVRSTAHGVSVVPHDFKEHMERASAYVPERKLLSAYEDVEENPRIVDAQKWRSVVDQWNGMPEDCLSDSRERSASISDTFSEVDFEAEKVTSAPATKVETISPDLMKAWKETLDQKLMTSANNLYDERSAVSTNIPSINSDTSSIPSMTRDNTFDNVDVTGNVEPPAESLVSAESPNVNDVSNNTSPSAGYNNLSGVTASPALVNDSFMPYLSAPSTSALPVHNSSSLYPQIFSPSLPAYNHNMSPYTGSSLVHQLNSVPALHVPSTPVPAPIGTPSPSLSSTSSSTSVIGSSRLPNFKLGYDSQSTSYNTWMTGGSSITQPKEWLNVGNITGHPETASVSVQTDNILVDKECNTVYESMSDYDKLNQKYSMEAAKNDSLSDKLMQLKQSSNAELQELTRKLNDALQNEKATRDKCDQTSITCEKETRKWKDEKKTATDEINNLKQANTELRHRWEEKDSLVRELQSKVQSLLQRCDEEVNKREAMVRQHQASVEALEKRVMTTELEVIDEREKFALSRCKEALDNTNKSIEQQRAHLERMSQVNQSVPPIVHKNVQLANTRRQKLMSLLDEQMAIYESQREAVRSGTIPLSSLPKISPPSLMEVFASTSLPHPPRPPMPLAMMGPQGLHPNVRPPFPGAPRMVVPDQMAVRAGALQPPNSMLTQPPVTSVSSQSAATVSDQREPARPATPVKDQSGRRLAAEQHLIQQVQGIFPQLTSDDVKSYISKLRQSRNSLTGLKLIELVQLLIELISAELAGSNSQAGNVGQANPVAEDCTICHEKMMSGNTRRMSCGHHFHEHCIQNWLMRQNTCPVCRTEF</sequence>
<dbReference type="PROSITE" id="PS50089">
    <property type="entry name" value="ZF_RING_2"/>
    <property type="match status" value="1"/>
</dbReference>
<dbReference type="Gene3D" id="3.30.40.10">
    <property type="entry name" value="Zinc/RING finger domain, C3HC4 (zinc finger)"/>
    <property type="match status" value="1"/>
</dbReference>
<dbReference type="InterPro" id="IPR013083">
    <property type="entry name" value="Znf_RING/FYVE/PHD"/>
</dbReference>
<dbReference type="SUPFAM" id="SSF48452">
    <property type="entry name" value="TPR-like"/>
    <property type="match status" value="2"/>
</dbReference>
<organism evidence="7 8">
    <name type="scientific">Bugula neritina</name>
    <name type="common">Brown bryozoan</name>
    <name type="synonym">Sertularia neritina</name>
    <dbReference type="NCBI Taxonomy" id="10212"/>
    <lineage>
        <taxon>Eukaryota</taxon>
        <taxon>Metazoa</taxon>
        <taxon>Spiralia</taxon>
        <taxon>Lophotrochozoa</taxon>
        <taxon>Bryozoa</taxon>
        <taxon>Gymnolaemata</taxon>
        <taxon>Cheilostomatida</taxon>
        <taxon>Flustrina</taxon>
        <taxon>Buguloidea</taxon>
        <taxon>Bugulidae</taxon>
        <taxon>Bugula</taxon>
    </lineage>
</organism>
<gene>
    <name evidence="7" type="ORF">EB796_019421</name>
</gene>
<proteinExistence type="predicted"/>
<keyword evidence="2" id="KW-0862">Zinc</keyword>
<evidence type="ECO:0000259" key="6">
    <source>
        <dbReference type="PROSITE" id="PS50089"/>
    </source>
</evidence>
<feature type="coiled-coil region" evidence="4">
    <location>
        <begin position="1478"/>
        <end position="1638"/>
    </location>
</feature>
<dbReference type="InterPro" id="IPR043866">
    <property type="entry name" value="TTC3/DZIP3_dom"/>
</dbReference>
<evidence type="ECO:0000256" key="3">
    <source>
        <dbReference type="PROSITE-ProRule" id="PRU00175"/>
    </source>
</evidence>
<dbReference type="OrthoDB" id="8062037at2759"/>
<reference evidence="7" key="1">
    <citation type="submission" date="2020-06" db="EMBL/GenBank/DDBJ databases">
        <title>Draft genome of Bugula neritina, a colonial animal packing powerful symbionts and potential medicines.</title>
        <authorList>
            <person name="Rayko M."/>
        </authorList>
    </citation>
    <scope>NUCLEOTIDE SEQUENCE [LARGE SCALE GENOMIC DNA]</scope>
    <source>
        <strain evidence="7">Kwan_BN1</strain>
    </source>
</reference>
<dbReference type="Pfam" id="PF13639">
    <property type="entry name" value="zf-RING_2"/>
    <property type="match status" value="1"/>
</dbReference>
<accession>A0A7J7J7Q1</accession>
<keyword evidence="1 3" id="KW-0863">Zinc-finger</keyword>
<protein>
    <submittedName>
        <fullName evidence="7">TTC3</fullName>
    </submittedName>
</protein>
<feature type="region of interest" description="Disordered" evidence="5">
    <location>
        <begin position="523"/>
        <end position="573"/>
    </location>
</feature>
<dbReference type="InterPro" id="IPR011990">
    <property type="entry name" value="TPR-like_helical_dom_sf"/>
</dbReference>
<dbReference type="Proteomes" id="UP000593567">
    <property type="component" value="Unassembled WGS sequence"/>
</dbReference>
<dbReference type="InterPro" id="IPR056871">
    <property type="entry name" value="WH_TTC3"/>
</dbReference>
<dbReference type="InterPro" id="IPR056872">
    <property type="entry name" value="TTC3/DZIP3-like_helical"/>
</dbReference>
<keyword evidence="1 3" id="KW-0479">Metal-binding</keyword>
<evidence type="ECO:0000256" key="5">
    <source>
        <dbReference type="SAM" id="MobiDB-lite"/>
    </source>
</evidence>
<dbReference type="PANTHER" id="PTHR17550:SF4">
    <property type="entry name" value="E3 UBIQUITIN-PROTEIN LIGASE TTC3"/>
    <property type="match status" value="1"/>
</dbReference>
<dbReference type="Pfam" id="PF24812">
    <property type="entry name" value="WHD_TTC3"/>
    <property type="match status" value="1"/>
</dbReference>
<dbReference type="Pfam" id="PF24525">
    <property type="entry name" value="TTC3"/>
    <property type="match status" value="1"/>
</dbReference>
<evidence type="ECO:0000313" key="8">
    <source>
        <dbReference type="Proteomes" id="UP000593567"/>
    </source>
</evidence>
<evidence type="ECO:0000256" key="4">
    <source>
        <dbReference type="SAM" id="Coils"/>
    </source>
</evidence>
<feature type="region of interest" description="Disordered" evidence="5">
    <location>
        <begin position="940"/>
        <end position="960"/>
    </location>
</feature>
<dbReference type="EMBL" id="VXIV02002873">
    <property type="protein sequence ID" value="KAF6022269.1"/>
    <property type="molecule type" value="Genomic_DNA"/>
</dbReference>
<dbReference type="UniPathway" id="UPA00143"/>
<dbReference type="GO" id="GO:0008270">
    <property type="term" value="F:zinc ion binding"/>
    <property type="evidence" value="ECO:0007669"/>
    <property type="project" value="UniProtKB-KW"/>
</dbReference>
<dbReference type="SMART" id="SM00028">
    <property type="entry name" value="TPR"/>
    <property type="match status" value="3"/>
</dbReference>
<evidence type="ECO:0000256" key="1">
    <source>
        <dbReference type="ARBA" id="ARBA00022771"/>
    </source>
</evidence>
<dbReference type="InterPro" id="IPR019734">
    <property type="entry name" value="TPR_rpt"/>
</dbReference>
<keyword evidence="8" id="KW-1185">Reference proteome</keyword>
<feature type="region of interest" description="Disordered" evidence="5">
    <location>
        <begin position="880"/>
        <end position="899"/>
    </location>
</feature>
<dbReference type="Gene3D" id="1.25.40.10">
    <property type="entry name" value="Tetratricopeptide repeat domain"/>
    <property type="match status" value="2"/>
</dbReference>
<name>A0A7J7J7Q1_BUGNE</name>
<feature type="compositionally biased region" description="Low complexity" evidence="5">
    <location>
        <begin position="1761"/>
        <end position="1777"/>
    </location>
</feature>
<dbReference type="GO" id="GO:0016567">
    <property type="term" value="P:protein ubiquitination"/>
    <property type="evidence" value="ECO:0007669"/>
    <property type="project" value="UniProtKB-UniPathway"/>
</dbReference>
<dbReference type="SMART" id="SM00184">
    <property type="entry name" value="RING"/>
    <property type="match status" value="1"/>
</dbReference>
<dbReference type="PANTHER" id="PTHR17550">
    <property type="entry name" value="E3 UBIQUITIN-PROTEIN LIGASE TTC3"/>
    <property type="match status" value="1"/>
</dbReference>
<dbReference type="GO" id="GO:0005737">
    <property type="term" value="C:cytoplasm"/>
    <property type="evidence" value="ECO:0007669"/>
    <property type="project" value="UniProtKB-ARBA"/>
</dbReference>
<feature type="region of interest" description="Disordered" evidence="5">
    <location>
        <begin position="445"/>
        <end position="468"/>
    </location>
</feature>